<proteinExistence type="predicted"/>
<evidence type="ECO:0000256" key="1">
    <source>
        <dbReference type="ARBA" id="ARBA00000085"/>
    </source>
</evidence>
<dbReference type="EC" id="2.7.13.3" evidence="2"/>
<dbReference type="GO" id="GO:0007234">
    <property type="term" value="P:osmosensory signaling via phosphorelay pathway"/>
    <property type="evidence" value="ECO:0007669"/>
    <property type="project" value="TreeGrafter"/>
</dbReference>
<evidence type="ECO:0000313" key="11">
    <source>
        <dbReference type="Proteomes" id="UP000249016"/>
    </source>
</evidence>
<protein>
    <recommendedName>
        <fullName evidence="2">histidine kinase</fullName>
        <ecNumber evidence="2">2.7.13.3</ecNumber>
    </recommendedName>
</protein>
<dbReference type="CDD" id="cd00075">
    <property type="entry name" value="HATPase"/>
    <property type="match status" value="1"/>
</dbReference>
<dbReference type="PANTHER" id="PTHR42878">
    <property type="entry name" value="TWO-COMPONENT HISTIDINE KINASE"/>
    <property type="match status" value="1"/>
</dbReference>
<dbReference type="PRINTS" id="PR00344">
    <property type="entry name" value="BCTRLSENSOR"/>
</dbReference>
<feature type="transmembrane region" description="Helical" evidence="8">
    <location>
        <begin position="110"/>
        <end position="127"/>
    </location>
</feature>
<keyword evidence="4" id="KW-0547">Nucleotide-binding</keyword>
<evidence type="ECO:0000259" key="9">
    <source>
        <dbReference type="PROSITE" id="PS50109"/>
    </source>
</evidence>
<dbReference type="GO" id="GO:0000155">
    <property type="term" value="F:phosphorelay sensor kinase activity"/>
    <property type="evidence" value="ECO:0007669"/>
    <property type="project" value="InterPro"/>
</dbReference>
<keyword evidence="8" id="KW-0812">Transmembrane</keyword>
<evidence type="ECO:0000256" key="7">
    <source>
        <dbReference type="ARBA" id="ARBA00023012"/>
    </source>
</evidence>
<feature type="transmembrane region" description="Helical" evidence="8">
    <location>
        <begin position="134"/>
        <end position="154"/>
    </location>
</feature>
<dbReference type="PANTHER" id="PTHR42878:SF7">
    <property type="entry name" value="SENSOR HISTIDINE KINASE GLRK"/>
    <property type="match status" value="1"/>
</dbReference>
<feature type="domain" description="Histidine kinase" evidence="9">
    <location>
        <begin position="218"/>
        <end position="427"/>
    </location>
</feature>
<dbReference type="GO" id="GO:0030295">
    <property type="term" value="F:protein kinase activator activity"/>
    <property type="evidence" value="ECO:0007669"/>
    <property type="project" value="TreeGrafter"/>
</dbReference>
<dbReference type="SMART" id="SM00387">
    <property type="entry name" value="HATPase_c"/>
    <property type="match status" value="1"/>
</dbReference>
<evidence type="ECO:0000256" key="8">
    <source>
        <dbReference type="SAM" id="Phobius"/>
    </source>
</evidence>
<keyword evidence="3" id="KW-0808">Transferase</keyword>
<reference evidence="10 11" key="1">
    <citation type="submission" date="2018-06" db="EMBL/GenBank/DDBJ databases">
        <title>Spirosoma sp. HMF3257 Genome sequencing and assembly.</title>
        <authorList>
            <person name="Kang H."/>
            <person name="Cha I."/>
            <person name="Kim H."/>
            <person name="Kang J."/>
            <person name="Joh K."/>
        </authorList>
    </citation>
    <scope>NUCLEOTIDE SEQUENCE [LARGE SCALE GENOMIC DNA]</scope>
    <source>
        <strain evidence="10 11">HMF3257</strain>
    </source>
</reference>
<evidence type="ECO:0000256" key="5">
    <source>
        <dbReference type="ARBA" id="ARBA00022777"/>
    </source>
</evidence>
<dbReference type="Gene3D" id="1.10.287.130">
    <property type="match status" value="1"/>
</dbReference>
<keyword evidence="6" id="KW-0067">ATP-binding</keyword>
<dbReference type="AlphaFoldDB" id="A0A327NM53"/>
<dbReference type="PROSITE" id="PS50109">
    <property type="entry name" value="HIS_KIN"/>
    <property type="match status" value="1"/>
</dbReference>
<feature type="transmembrane region" description="Helical" evidence="8">
    <location>
        <begin position="28"/>
        <end position="52"/>
    </location>
</feature>
<dbReference type="Proteomes" id="UP000249016">
    <property type="component" value="Unassembled WGS sequence"/>
</dbReference>
<dbReference type="InterPro" id="IPR050351">
    <property type="entry name" value="BphY/WalK/GraS-like"/>
</dbReference>
<comment type="caution">
    <text evidence="10">The sequence shown here is derived from an EMBL/GenBank/DDBJ whole genome shotgun (WGS) entry which is preliminary data.</text>
</comment>
<evidence type="ECO:0000256" key="4">
    <source>
        <dbReference type="ARBA" id="ARBA00022741"/>
    </source>
</evidence>
<dbReference type="OrthoDB" id="9810447at2"/>
<dbReference type="GO" id="GO:0000156">
    <property type="term" value="F:phosphorelay response regulator activity"/>
    <property type="evidence" value="ECO:0007669"/>
    <property type="project" value="TreeGrafter"/>
</dbReference>
<dbReference type="SUPFAM" id="SSF55874">
    <property type="entry name" value="ATPase domain of HSP90 chaperone/DNA topoisomerase II/histidine kinase"/>
    <property type="match status" value="1"/>
</dbReference>
<sequence>MTWLTQLRAKLYPKNRLDELSAFDRIRFITLLNIGGFGLFILAIAITTNIVYRKYDRALDNLTNISAYLLPTLWLTYRYKLQLASWYLIVAMYLSLLLGFWARLTAHADVHLELGLILISLFSMVLLEGKKPLIVSVFLAINYLLARLLVFNYLHLPFEVGQLLNGVGIFVALIYISYTVRKTAVTIQEVIQQQNGQLHQTNQKLSELNRVKDKLFAILGHDLRSPIASLKVQLLNVQKGYSSVQQHEKATVQLQQTVDGVYITLDNLLNWAQLQQGGIHVHPTHFDLSEIAESTLQLYSTEIPGKQLTITAHYETAPVTADEYHLTIIARNLLQNAIKFTPIGGHIQLSTRQQRGHSQLIIQDSGIGMPKAFQKPVKGIGLSSYGTAGEKGTGLGLEISREFVRLNKGELLIDSIPGQGTTVTIEF</sequence>
<dbReference type="InterPro" id="IPR036097">
    <property type="entry name" value="HisK_dim/P_sf"/>
</dbReference>
<keyword evidence="11" id="KW-1185">Reference proteome</keyword>
<evidence type="ECO:0000256" key="6">
    <source>
        <dbReference type="ARBA" id="ARBA00022840"/>
    </source>
</evidence>
<dbReference type="Gene3D" id="3.30.565.10">
    <property type="entry name" value="Histidine kinase-like ATPase, C-terminal domain"/>
    <property type="match status" value="1"/>
</dbReference>
<dbReference type="InterPro" id="IPR004358">
    <property type="entry name" value="Sig_transdc_His_kin-like_C"/>
</dbReference>
<keyword evidence="5" id="KW-0418">Kinase</keyword>
<dbReference type="GO" id="GO:0005524">
    <property type="term" value="F:ATP binding"/>
    <property type="evidence" value="ECO:0007669"/>
    <property type="project" value="UniProtKB-KW"/>
</dbReference>
<keyword evidence="7" id="KW-0902">Two-component regulatory system</keyword>
<dbReference type="InterPro" id="IPR005467">
    <property type="entry name" value="His_kinase_dom"/>
</dbReference>
<dbReference type="InterPro" id="IPR036890">
    <property type="entry name" value="HATPase_C_sf"/>
</dbReference>
<organism evidence="10 11">
    <name type="scientific">Spirosoma telluris</name>
    <dbReference type="NCBI Taxonomy" id="2183553"/>
    <lineage>
        <taxon>Bacteria</taxon>
        <taxon>Pseudomonadati</taxon>
        <taxon>Bacteroidota</taxon>
        <taxon>Cytophagia</taxon>
        <taxon>Cytophagales</taxon>
        <taxon>Cytophagaceae</taxon>
        <taxon>Spirosoma</taxon>
    </lineage>
</organism>
<dbReference type="RefSeq" id="WP_111346238.1">
    <property type="nucleotide sequence ID" value="NZ_QLII01000001.1"/>
</dbReference>
<dbReference type="EMBL" id="QLII01000001">
    <property type="protein sequence ID" value="RAI76511.1"/>
    <property type="molecule type" value="Genomic_DNA"/>
</dbReference>
<gene>
    <name evidence="10" type="ORF">HMF3257_24335</name>
</gene>
<dbReference type="SUPFAM" id="SSF47384">
    <property type="entry name" value="Homodimeric domain of signal transducing histidine kinase"/>
    <property type="match status" value="1"/>
</dbReference>
<dbReference type="Pfam" id="PF02518">
    <property type="entry name" value="HATPase_c"/>
    <property type="match status" value="1"/>
</dbReference>
<keyword evidence="8" id="KW-1133">Transmembrane helix</keyword>
<accession>A0A327NM53</accession>
<feature type="transmembrane region" description="Helical" evidence="8">
    <location>
        <begin position="84"/>
        <end position="104"/>
    </location>
</feature>
<feature type="transmembrane region" description="Helical" evidence="8">
    <location>
        <begin position="160"/>
        <end position="178"/>
    </location>
</feature>
<evidence type="ECO:0000256" key="3">
    <source>
        <dbReference type="ARBA" id="ARBA00022679"/>
    </source>
</evidence>
<keyword evidence="8" id="KW-0472">Membrane</keyword>
<evidence type="ECO:0000313" key="10">
    <source>
        <dbReference type="EMBL" id="RAI76511.1"/>
    </source>
</evidence>
<comment type="catalytic activity">
    <reaction evidence="1">
        <text>ATP + protein L-histidine = ADP + protein N-phospho-L-histidine.</text>
        <dbReference type="EC" id="2.7.13.3"/>
    </reaction>
</comment>
<dbReference type="InterPro" id="IPR003594">
    <property type="entry name" value="HATPase_dom"/>
</dbReference>
<evidence type="ECO:0000256" key="2">
    <source>
        <dbReference type="ARBA" id="ARBA00012438"/>
    </source>
</evidence>
<name>A0A327NM53_9BACT</name>